<dbReference type="Proteomes" id="UP000179001">
    <property type="component" value="Unassembled WGS sequence"/>
</dbReference>
<accession>A0A1F5T1F3</accession>
<organism evidence="1 2">
    <name type="scientific">Candidatus Falkowbacteria bacterium RIFOXYC2_FULL_36_12</name>
    <dbReference type="NCBI Taxonomy" id="1798002"/>
    <lineage>
        <taxon>Bacteria</taxon>
        <taxon>Candidatus Falkowiibacteriota</taxon>
    </lineage>
</organism>
<proteinExistence type="predicted"/>
<sequence length="81" mass="9014">MLVMSCLEFEARVGLLGRDAELVDLDHLGSFLLESSESDQDHQADYYCHDDFETADQGFHGSSAPLRLVVGVVVQLFPELE</sequence>
<evidence type="ECO:0000313" key="1">
    <source>
        <dbReference type="EMBL" id="OGF32291.1"/>
    </source>
</evidence>
<gene>
    <name evidence="1" type="ORF">A2478_03115</name>
</gene>
<reference evidence="1 2" key="1">
    <citation type="journal article" date="2016" name="Nat. Commun.">
        <title>Thousands of microbial genomes shed light on interconnected biogeochemical processes in an aquifer system.</title>
        <authorList>
            <person name="Anantharaman K."/>
            <person name="Brown C.T."/>
            <person name="Hug L.A."/>
            <person name="Sharon I."/>
            <person name="Castelle C.J."/>
            <person name="Probst A.J."/>
            <person name="Thomas B.C."/>
            <person name="Singh A."/>
            <person name="Wilkins M.J."/>
            <person name="Karaoz U."/>
            <person name="Brodie E.L."/>
            <person name="Williams K.H."/>
            <person name="Hubbard S.S."/>
            <person name="Banfield J.F."/>
        </authorList>
    </citation>
    <scope>NUCLEOTIDE SEQUENCE [LARGE SCALE GENOMIC DNA]</scope>
</reference>
<evidence type="ECO:0000313" key="2">
    <source>
        <dbReference type="Proteomes" id="UP000179001"/>
    </source>
</evidence>
<comment type="caution">
    <text evidence="1">The sequence shown here is derived from an EMBL/GenBank/DDBJ whole genome shotgun (WGS) entry which is preliminary data.</text>
</comment>
<name>A0A1F5T1F3_9BACT</name>
<dbReference type="EMBL" id="MFGJ01000006">
    <property type="protein sequence ID" value="OGF32291.1"/>
    <property type="molecule type" value="Genomic_DNA"/>
</dbReference>
<dbReference type="AlphaFoldDB" id="A0A1F5T1F3"/>
<protein>
    <submittedName>
        <fullName evidence="1">Uncharacterized protein</fullName>
    </submittedName>
</protein>